<proteinExistence type="predicted"/>
<dbReference type="Proteomes" id="UP000012174">
    <property type="component" value="Unassembled WGS sequence"/>
</dbReference>
<evidence type="ECO:0000313" key="2">
    <source>
        <dbReference type="EMBL" id="EMR71672.1"/>
    </source>
</evidence>
<organism evidence="2 3">
    <name type="scientific">Eutypa lata (strain UCR-EL1)</name>
    <name type="common">Grapevine dieback disease fungus</name>
    <name type="synonym">Eutypa armeniacae</name>
    <dbReference type="NCBI Taxonomy" id="1287681"/>
    <lineage>
        <taxon>Eukaryota</taxon>
        <taxon>Fungi</taxon>
        <taxon>Dikarya</taxon>
        <taxon>Ascomycota</taxon>
        <taxon>Pezizomycotina</taxon>
        <taxon>Sordariomycetes</taxon>
        <taxon>Xylariomycetidae</taxon>
        <taxon>Xylariales</taxon>
        <taxon>Diatrypaceae</taxon>
        <taxon>Eutypa</taxon>
    </lineage>
</organism>
<feature type="transmembrane region" description="Helical" evidence="1">
    <location>
        <begin position="184"/>
        <end position="204"/>
    </location>
</feature>
<dbReference type="OMA" id="WADQINI"/>
<evidence type="ECO:0000256" key="1">
    <source>
        <dbReference type="SAM" id="Phobius"/>
    </source>
</evidence>
<feature type="transmembrane region" description="Helical" evidence="1">
    <location>
        <begin position="144"/>
        <end position="163"/>
    </location>
</feature>
<reference evidence="3" key="1">
    <citation type="journal article" date="2013" name="Genome Announc.">
        <title>Draft genome sequence of the grapevine dieback fungus Eutypa lata UCR-EL1.</title>
        <authorList>
            <person name="Blanco-Ulate B."/>
            <person name="Rolshausen P.E."/>
            <person name="Cantu D."/>
        </authorList>
    </citation>
    <scope>NUCLEOTIDE SEQUENCE [LARGE SCALE GENOMIC DNA]</scope>
    <source>
        <strain evidence="3">UCR-EL1</strain>
    </source>
</reference>
<feature type="transmembrane region" description="Helical" evidence="1">
    <location>
        <begin position="263"/>
        <end position="283"/>
    </location>
</feature>
<dbReference type="eggNOG" id="ENOG502SIUH">
    <property type="taxonomic scope" value="Eukaryota"/>
</dbReference>
<protein>
    <submittedName>
        <fullName evidence="2">Putative c6 zinc finger domain containing protein</fullName>
    </submittedName>
</protein>
<dbReference type="KEGG" id="ela:UCREL1_1282"/>
<name>M7T501_EUTLA</name>
<dbReference type="STRING" id="1287681.M7T501"/>
<feature type="transmembrane region" description="Helical" evidence="1">
    <location>
        <begin position="224"/>
        <end position="243"/>
    </location>
</feature>
<accession>M7T501</accession>
<keyword evidence="1" id="KW-0812">Transmembrane</keyword>
<dbReference type="HOGENOM" id="CLU_676191_0_0_1"/>
<dbReference type="EMBL" id="KB705601">
    <property type="protein sequence ID" value="EMR71672.1"/>
    <property type="molecule type" value="Genomic_DNA"/>
</dbReference>
<sequence length="407" mass="46160">MATEAFFDILFQSSVYSDETTWQSPLLSDLEWNNCTAIADYWADQINIVNEKTDSIDFEWGNLGKLIAFLGAVIPQGWSQPSNPIHLAAWYWFVWADLSFESDPGWNDAQNTINDSLMNGCRPELCNRLDIQGDPDVSGPGMMGSYYVAAALSTVYFLVLVVNRVRGDKSNSRIFAAFRDSANTFLDALLIFTASMLASTVSRYTSFDRHLTLGDLDPDAFSSYQLIGAVALSVFCVFPCLVLQTVAGGIRVRTVSGERRIRFLRLFLWVAIVALTITVEVQYSHVYPELWEKVFYISIDSIAQFPGLYREWWWLNFCDDTVLLFKIITAVTAGHAILGIQLVWLLYYLVAYAARLVLPKNQVSRLKDIRRHKIGKKPIGEHWKQLQPFLRLVNGVLCGIMMWVSHS</sequence>
<gene>
    <name evidence="2" type="ORF">UCREL1_1282</name>
</gene>
<dbReference type="AlphaFoldDB" id="M7T501"/>
<feature type="transmembrane region" description="Helical" evidence="1">
    <location>
        <begin position="323"/>
        <end position="350"/>
    </location>
</feature>
<keyword evidence="1" id="KW-0472">Membrane</keyword>
<keyword evidence="3" id="KW-1185">Reference proteome</keyword>
<dbReference type="OrthoDB" id="4582561at2759"/>
<evidence type="ECO:0000313" key="3">
    <source>
        <dbReference type="Proteomes" id="UP000012174"/>
    </source>
</evidence>
<keyword evidence="1" id="KW-1133">Transmembrane helix</keyword>